<evidence type="ECO:0000313" key="2">
    <source>
        <dbReference type="Proteomes" id="UP001152795"/>
    </source>
</evidence>
<dbReference type="EMBL" id="CACRXK020020832">
    <property type="protein sequence ID" value="CAB4035217.1"/>
    <property type="molecule type" value="Genomic_DNA"/>
</dbReference>
<proteinExistence type="predicted"/>
<keyword evidence="2" id="KW-1185">Reference proteome</keyword>
<name>A0A6S7JUA1_PARCT</name>
<dbReference type="AlphaFoldDB" id="A0A6S7JUA1"/>
<protein>
    <submittedName>
        <fullName evidence="1">Uncharacterized protein</fullName>
    </submittedName>
</protein>
<organism evidence="1 2">
    <name type="scientific">Paramuricea clavata</name>
    <name type="common">Red gorgonian</name>
    <name type="synonym">Violescent sea-whip</name>
    <dbReference type="NCBI Taxonomy" id="317549"/>
    <lineage>
        <taxon>Eukaryota</taxon>
        <taxon>Metazoa</taxon>
        <taxon>Cnidaria</taxon>
        <taxon>Anthozoa</taxon>
        <taxon>Octocorallia</taxon>
        <taxon>Malacalcyonacea</taxon>
        <taxon>Plexauridae</taxon>
        <taxon>Paramuricea</taxon>
    </lineage>
</organism>
<dbReference type="Proteomes" id="UP001152795">
    <property type="component" value="Unassembled WGS sequence"/>
</dbReference>
<sequence>MMFCHFFILFVVQLSCLTVTAETANQVLRKRRALSSQGTSGLCQGLPGLPGRDGRDGRDATLMGPPGKRGEP</sequence>
<reference evidence="1" key="1">
    <citation type="submission" date="2020-04" db="EMBL/GenBank/DDBJ databases">
        <authorList>
            <person name="Alioto T."/>
            <person name="Alioto T."/>
            <person name="Gomez Garrido J."/>
        </authorList>
    </citation>
    <scope>NUCLEOTIDE SEQUENCE</scope>
    <source>
        <strain evidence="1">A484AB</strain>
    </source>
</reference>
<gene>
    <name evidence="1" type="ORF">PACLA_8A029315</name>
</gene>
<accession>A0A6S7JUA1</accession>
<comment type="caution">
    <text evidence="1">The sequence shown here is derived from an EMBL/GenBank/DDBJ whole genome shotgun (WGS) entry which is preliminary data.</text>
</comment>
<evidence type="ECO:0000313" key="1">
    <source>
        <dbReference type="EMBL" id="CAB4035217.1"/>
    </source>
</evidence>